<reference evidence="1 2" key="1">
    <citation type="journal article" date="2010" name="Stand. Genomic Sci.">
        <title>Complete genome sequence of Streptosporangium roseum type strain (NI 9100).</title>
        <authorList>
            <person name="Nolan M."/>
            <person name="Sikorski J."/>
            <person name="Jando M."/>
            <person name="Lucas S."/>
            <person name="Lapidus A."/>
            <person name="Glavina Del Rio T."/>
            <person name="Chen F."/>
            <person name="Tice H."/>
            <person name="Pitluck S."/>
            <person name="Cheng J.F."/>
            <person name="Chertkov O."/>
            <person name="Sims D."/>
            <person name="Meincke L."/>
            <person name="Brettin T."/>
            <person name="Han C."/>
            <person name="Detter J.C."/>
            <person name="Bruce D."/>
            <person name="Goodwin L."/>
            <person name="Land M."/>
            <person name="Hauser L."/>
            <person name="Chang Y.J."/>
            <person name="Jeffries C.D."/>
            <person name="Ivanova N."/>
            <person name="Mavromatis K."/>
            <person name="Mikhailova N."/>
            <person name="Chen A."/>
            <person name="Palaniappan K."/>
            <person name="Chain P."/>
            <person name="Rohde M."/>
            <person name="Goker M."/>
            <person name="Bristow J."/>
            <person name="Eisen J.A."/>
            <person name="Markowitz V."/>
            <person name="Hugenholtz P."/>
            <person name="Kyrpides N.C."/>
            <person name="Klenk H.P."/>
        </authorList>
    </citation>
    <scope>NUCLEOTIDE SEQUENCE [LARGE SCALE GENOMIC DNA]</scope>
    <source>
        <strain evidence="2">ATCC 12428 / DSM 43021 / JCM 3005 / NI 9100</strain>
    </source>
</reference>
<dbReference type="AlphaFoldDB" id="D2AUG9"/>
<protein>
    <submittedName>
        <fullName evidence="1">Uncharacterized protein</fullName>
    </submittedName>
</protein>
<dbReference type="EMBL" id="CP001814">
    <property type="protein sequence ID" value="ACZ84831.1"/>
    <property type="molecule type" value="Genomic_DNA"/>
</dbReference>
<proteinExistence type="predicted"/>
<dbReference type="HOGENOM" id="CLU_3222789_0_0_11"/>
<dbReference type="Proteomes" id="UP000002029">
    <property type="component" value="Chromosome"/>
</dbReference>
<name>D2AUG9_STRRD</name>
<accession>D2AUG9</accession>
<gene>
    <name evidence="1" type="ordered locus">Sros_1843</name>
</gene>
<organism evidence="1 2">
    <name type="scientific">Streptosporangium roseum (strain ATCC 12428 / DSM 43021 / JCM 3005 / KCTC 9067 / NCIMB 10171 / NRRL 2505 / NI 9100)</name>
    <dbReference type="NCBI Taxonomy" id="479432"/>
    <lineage>
        <taxon>Bacteria</taxon>
        <taxon>Bacillati</taxon>
        <taxon>Actinomycetota</taxon>
        <taxon>Actinomycetes</taxon>
        <taxon>Streptosporangiales</taxon>
        <taxon>Streptosporangiaceae</taxon>
        <taxon>Streptosporangium</taxon>
    </lineage>
</organism>
<dbReference type="RefSeq" id="WP_012888576.1">
    <property type="nucleotide sequence ID" value="NC_013595.1"/>
</dbReference>
<sequence length="44" mass="4936">MSPQELAVALARRWKLAREDLDHAADALGVARVTDEEWAEMSEP</sequence>
<dbReference type="KEGG" id="sro:Sros_1843"/>
<evidence type="ECO:0000313" key="2">
    <source>
        <dbReference type="Proteomes" id="UP000002029"/>
    </source>
</evidence>
<evidence type="ECO:0000313" key="1">
    <source>
        <dbReference type="EMBL" id="ACZ84831.1"/>
    </source>
</evidence>
<dbReference type="STRING" id="479432.Sros_1843"/>
<keyword evidence="2" id="KW-1185">Reference proteome</keyword>